<dbReference type="Pfam" id="PF01557">
    <property type="entry name" value="FAA_hydrolase"/>
    <property type="match status" value="1"/>
</dbReference>
<proteinExistence type="inferred from homology"/>
<evidence type="ECO:0000259" key="3">
    <source>
        <dbReference type="Pfam" id="PF01557"/>
    </source>
</evidence>
<dbReference type="Proteomes" id="UP000304148">
    <property type="component" value="Chromosome"/>
</dbReference>
<organism evidence="4 5">
    <name type="scientific">Paenibacillus alvei</name>
    <name type="common">Bacillus alvei</name>
    <dbReference type="NCBI Taxonomy" id="44250"/>
    <lineage>
        <taxon>Bacteria</taxon>
        <taxon>Bacillati</taxon>
        <taxon>Bacillota</taxon>
        <taxon>Bacilli</taxon>
        <taxon>Bacillales</taxon>
        <taxon>Paenibacillaceae</taxon>
        <taxon>Paenibacillus</taxon>
    </lineage>
</organism>
<dbReference type="Gene3D" id="3.90.850.10">
    <property type="entry name" value="Fumarylacetoacetase-like, C-terminal domain"/>
    <property type="match status" value="1"/>
</dbReference>
<keyword evidence="2" id="KW-0479">Metal-binding</keyword>
<sequence>MNPNLNTQSLDKSNHSFIRNVYCIGRNYRLHAAELGNEVPQEPMVFMKPSHAVTDISEMTDLPLPLHLGALHHEIELVLRIGKPVQKGMTADEVVDAYALGIDFTLRDVQDALKRKGHPWMAAKGVLNSAPITSFRPFPGTEALLHSPFSLLNNGTEVQSGSAGDMIFSFDALITYIADHYGLGVGDLVFTGTPAGVGSVQDNDELSLIMDGEMLGRCRICAMDQAI</sequence>
<dbReference type="GO" id="GO:0046872">
    <property type="term" value="F:metal ion binding"/>
    <property type="evidence" value="ECO:0007669"/>
    <property type="project" value="UniProtKB-KW"/>
</dbReference>
<dbReference type="GO" id="GO:0018773">
    <property type="term" value="F:acetylpyruvate hydrolase activity"/>
    <property type="evidence" value="ECO:0007669"/>
    <property type="project" value="TreeGrafter"/>
</dbReference>
<dbReference type="InterPro" id="IPR036663">
    <property type="entry name" value="Fumarylacetoacetase_C_sf"/>
</dbReference>
<dbReference type="RefSeq" id="WP_138186947.1">
    <property type="nucleotide sequence ID" value="NZ_LS992241.1"/>
</dbReference>
<keyword evidence="4" id="KW-0378">Hydrolase</keyword>
<dbReference type="PANTHER" id="PTHR11820:SF7">
    <property type="entry name" value="ACYLPYRUVASE FAHD1, MITOCHONDRIAL"/>
    <property type="match status" value="1"/>
</dbReference>
<reference evidence="5" key="1">
    <citation type="submission" date="2018-08" db="EMBL/GenBank/DDBJ databases">
        <authorList>
            <person name="Chevrot R."/>
        </authorList>
    </citation>
    <scope>NUCLEOTIDE SEQUENCE [LARGE SCALE GENOMIC DNA]</scope>
</reference>
<evidence type="ECO:0000256" key="1">
    <source>
        <dbReference type="ARBA" id="ARBA00010211"/>
    </source>
</evidence>
<name>A0A383RE61_PAEAL</name>
<evidence type="ECO:0000313" key="4">
    <source>
        <dbReference type="EMBL" id="SYX85260.1"/>
    </source>
</evidence>
<protein>
    <submittedName>
        <fullName evidence="4">Fumarylacetoacetate hydrolase</fullName>
    </submittedName>
</protein>
<dbReference type="InterPro" id="IPR011234">
    <property type="entry name" value="Fumarylacetoacetase-like_C"/>
</dbReference>
<evidence type="ECO:0000256" key="2">
    <source>
        <dbReference type="ARBA" id="ARBA00022723"/>
    </source>
</evidence>
<dbReference type="PANTHER" id="PTHR11820">
    <property type="entry name" value="ACYLPYRUVASE"/>
    <property type="match status" value="1"/>
</dbReference>
<gene>
    <name evidence="4" type="ORF">PBLR_13682</name>
</gene>
<feature type="domain" description="Fumarylacetoacetase-like C-terminal" evidence="3">
    <location>
        <begin position="21"/>
        <end position="212"/>
    </location>
</feature>
<dbReference type="SUPFAM" id="SSF56529">
    <property type="entry name" value="FAH"/>
    <property type="match status" value="1"/>
</dbReference>
<evidence type="ECO:0000313" key="5">
    <source>
        <dbReference type="Proteomes" id="UP000304148"/>
    </source>
</evidence>
<accession>A0A383RE61</accession>
<dbReference type="EMBL" id="LS992241">
    <property type="protein sequence ID" value="SYX85260.1"/>
    <property type="molecule type" value="Genomic_DNA"/>
</dbReference>
<dbReference type="AlphaFoldDB" id="A0A383RE61"/>
<comment type="similarity">
    <text evidence="1">Belongs to the FAH family.</text>
</comment>